<dbReference type="GO" id="GO:0080120">
    <property type="term" value="P:CAAX-box protein maturation"/>
    <property type="evidence" value="ECO:0007669"/>
    <property type="project" value="UniProtKB-ARBA"/>
</dbReference>
<dbReference type="AlphaFoldDB" id="A0A1I3DQJ5"/>
<dbReference type="PANTHER" id="PTHR43592:SF15">
    <property type="entry name" value="CAAX AMINO TERMINAL PROTEASE FAMILY PROTEIN"/>
    <property type="match status" value="1"/>
</dbReference>
<keyword evidence="1" id="KW-1133">Transmembrane helix</keyword>
<gene>
    <name evidence="4" type="ORF">SAMN05192543_101467</name>
</gene>
<keyword evidence="2" id="KW-0732">Signal</keyword>
<keyword evidence="5" id="KW-1185">Reference proteome</keyword>
<feature type="transmembrane region" description="Helical" evidence="1">
    <location>
        <begin position="461"/>
        <end position="480"/>
    </location>
</feature>
<dbReference type="Proteomes" id="UP000199548">
    <property type="component" value="Unassembled WGS sequence"/>
</dbReference>
<evidence type="ECO:0000256" key="2">
    <source>
        <dbReference type="SAM" id="SignalP"/>
    </source>
</evidence>
<organism evidence="4 5">
    <name type="scientific">Paraburkholderia megapolitana</name>
    <dbReference type="NCBI Taxonomy" id="420953"/>
    <lineage>
        <taxon>Bacteria</taxon>
        <taxon>Pseudomonadati</taxon>
        <taxon>Pseudomonadota</taxon>
        <taxon>Betaproteobacteria</taxon>
        <taxon>Burkholderiales</taxon>
        <taxon>Burkholderiaceae</taxon>
        <taxon>Paraburkholderia</taxon>
    </lineage>
</organism>
<dbReference type="OrthoDB" id="9782250at2"/>
<dbReference type="EMBL" id="FOQU01000001">
    <property type="protein sequence ID" value="SFH89014.1"/>
    <property type="molecule type" value="Genomic_DNA"/>
</dbReference>
<keyword evidence="1" id="KW-0472">Membrane</keyword>
<proteinExistence type="predicted"/>
<keyword evidence="1" id="KW-0812">Transmembrane</keyword>
<feature type="transmembrane region" description="Helical" evidence="1">
    <location>
        <begin position="430"/>
        <end position="449"/>
    </location>
</feature>
<feature type="transmembrane region" description="Helical" evidence="1">
    <location>
        <begin position="588"/>
        <end position="607"/>
    </location>
</feature>
<dbReference type="Pfam" id="PF02517">
    <property type="entry name" value="Rce1-like"/>
    <property type="match status" value="1"/>
</dbReference>
<evidence type="ECO:0000313" key="4">
    <source>
        <dbReference type="EMBL" id="SFH89014.1"/>
    </source>
</evidence>
<feature type="domain" description="CAAX prenyl protease 2/Lysostaphin resistance protein A-like" evidence="3">
    <location>
        <begin position="515"/>
        <end position="601"/>
    </location>
</feature>
<dbReference type="InterPro" id="IPR003675">
    <property type="entry name" value="Rce1/LyrA-like_dom"/>
</dbReference>
<evidence type="ECO:0000313" key="5">
    <source>
        <dbReference type="Proteomes" id="UP000199548"/>
    </source>
</evidence>
<feature type="transmembrane region" description="Helical" evidence="1">
    <location>
        <begin position="566"/>
        <end position="582"/>
    </location>
</feature>
<feature type="chain" id="PRO_5011618343" description="CAAX prenyl protease 2/Lysostaphin resistance protein A-like domain-containing protein" evidence="2">
    <location>
        <begin position="21"/>
        <end position="608"/>
    </location>
</feature>
<protein>
    <recommendedName>
        <fullName evidence="3">CAAX prenyl protease 2/Lysostaphin resistance protein A-like domain-containing protein</fullName>
    </recommendedName>
</protein>
<accession>A0A1I3DQJ5</accession>
<dbReference type="STRING" id="420953.SAMN05192543_101467"/>
<feature type="transmembrane region" description="Helical" evidence="1">
    <location>
        <begin position="339"/>
        <end position="364"/>
    </location>
</feature>
<reference evidence="4 5" key="1">
    <citation type="submission" date="2016-10" db="EMBL/GenBank/DDBJ databases">
        <authorList>
            <person name="de Groot N.N."/>
        </authorList>
    </citation>
    <scope>NUCLEOTIDE SEQUENCE [LARGE SCALE GENOMIC DNA]</scope>
    <source>
        <strain evidence="4 5">LMG 23650</strain>
    </source>
</reference>
<evidence type="ECO:0000256" key="1">
    <source>
        <dbReference type="SAM" id="Phobius"/>
    </source>
</evidence>
<evidence type="ECO:0000259" key="3">
    <source>
        <dbReference type="Pfam" id="PF02517"/>
    </source>
</evidence>
<dbReference type="GO" id="GO:0004175">
    <property type="term" value="F:endopeptidase activity"/>
    <property type="evidence" value="ECO:0007669"/>
    <property type="project" value="UniProtKB-ARBA"/>
</dbReference>
<name>A0A1I3DQJ5_9BURK</name>
<feature type="signal peptide" evidence="2">
    <location>
        <begin position="1"/>
        <end position="20"/>
    </location>
</feature>
<feature type="transmembrane region" description="Helical" evidence="1">
    <location>
        <begin position="390"/>
        <end position="410"/>
    </location>
</feature>
<sequence length="608" mass="65994">MPHGIFAFIFAVATSTAAMASIAAPTVTPLSTDVLHAPERAAALVSNRQQSAYNEVLSAYRDALRANPGDAALAVAECRYIQGFAWSEDLSWADAAAKDLDDCKALLAKHFAADPDAALLQLEQRYGKAAIEYGEPLLARSANWTPAQRAQLHTLLSRAYAMQHDEHRAGEQALLAVQLDPASVQLVAAIRYLAKDGRAPEAVKLLTAAPLPKFQWQESGRIIVAVDVLPAPAARDELRRAQRAGLKIDGYTAARALRQAGDLAAAQAALAADPPPAANETPQKRQFRLDLAFEARNTTAAAQVLSDWVKQSSSATPLAYGYARLLALDPARAIAAPGLALLAGMLGVYLLTFALSPGLLLFPVHYRGTVRARLGKPFTPLFERIGLRHAWYAFAVFIVALFMVPAFRSGSMGELLSTGSQSSLDWQREVAISEFWMIAIATLCLGWLARRLSWREWLGSRNWKAGWLLLPFCCLGYVWFEYVKHRHGLPDAHATALAPWLAALIAGARSMGGLPLVLLLLAGLVPVLEEFVFRGCLLGGLSRHLSFGWANVLQAVVFSGMHRDPPRMVFYFLLALVAGWMAKKTRGLAMPILLHAMNNALFVLLVAG</sequence>
<feature type="transmembrane region" description="Helical" evidence="1">
    <location>
        <begin position="500"/>
        <end position="525"/>
    </location>
</feature>
<dbReference type="PANTHER" id="PTHR43592">
    <property type="entry name" value="CAAX AMINO TERMINAL PROTEASE"/>
    <property type="match status" value="1"/>
</dbReference>